<reference evidence="3" key="1">
    <citation type="journal article" date="2019" name="Int. J. Syst. Evol. Microbiol.">
        <title>The Global Catalogue of Microorganisms (GCM) 10K type strain sequencing project: providing services to taxonomists for standard genome sequencing and annotation.</title>
        <authorList>
            <consortium name="The Broad Institute Genomics Platform"/>
            <consortium name="The Broad Institute Genome Sequencing Center for Infectious Disease"/>
            <person name="Wu L."/>
            <person name="Ma J."/>
        </authorList>
    </citation>
    <scope>NUCLEOTIDE SEQUENCE [LARGE SCALE GENOMIC DNA]</scope>
    <source>
        <strain evidence="3">CCUG 62982</strain>
    </source>
</reference>
<evidence type="ECO:0000313" key="2">
    <source>
        <dbReference type="EMBL" id="MFD0946028.1"/>
    </source>
</evidence>
<keyword evidence="3" id="KW-1185">Reference proteome</keyword>
<name>A0ABW3H3P7_9SPHN</name>
<keyword evidence="1" id="KW-0732">Signal</keyword>
<dbReference type="Proteomes" id="UP001596977">
    <property type="component" value="Unassembled WGS sequence"/>
</dbReference>
<feature type="signal peptide" evidence="1">
    <location>
        <begin position="1"/>
        <end position="21"/>
    </location>
</feature>
<comment type="caution">
    <text evidence="2">The sequence shown here is derived from an EMBL/GenBank/DDBJ whole genome shotgun (WGS) entry which is preliminary data.</text>
</comment>
<evidence type="ECO:0000313" key="3">
    <source>
        <dbReference type="Proteomes" id="UP001596977"/>
    </source>
</evidence>
<accession>A0ABW3H3P7</accession>
<evidence type="ECO:0000256" key="1">
    <source>
        <dbReference type="SAM" id="SignalP"/>
    </source>
</evidence>
<organism evidence="2 3">
    <name type="scientific">Sphingomonas canadensis</name>
    <dbReference type="NCBI Taxonomy" id="1219257"/>
    <lineage>
        <taxon>Bacteria</taxon>
        <taxon>Pseudomonadati</taxon>
        <taxon>Pseudomonadota</taxon>
        <taxon>Alphaproteobacteria</taxon>
        <taxon>Sphingomonadales</taxon>
        <taxon>Sphingomonadaceae</taxon>
        <taxon>Sphingomonas</taxon>
    </lineage>
</organism>
<dbReference type="EMBL" id="JBHTJG010000002">
    <property type="protein sequence ID" value="MFD0946028.1"/>
    <property type="molecule type" value="Genomic_DNA"/>
</dbReference>
<sequence length="246" mass="26032">MILRCLAALAAIFLVMPTVAAAQERHAVRPGFAYPKDREVKIVVFRPDVRVGTLTAGGLDEPNADWTATARTLIAAEIERAHGVQGATVSFVGEPEGEDGVRLAQYRALFGAVADAIMIHRLFVGNRLQSKKEGLDWTLGEGVSALADATGADYGLFLFTHDAYGSSGRKAAQIFGAMFGVAVIPGIHVGYAGLIDLKTGDVIWLNADPQMGGDVRTPEGAQKRVGQLLDGLPGRPVEAPATAKRN</sequence>
<feature type="chain" id="PRO_5047344089" evidence="1">
    <location>
        <begin position="22"/>
        <end position="246"/>
    </location>
</feature>
<proteinExistence type="predicted"/>
<gene>
    <name evidence="2" type="ORF">ACFQ1E_06745</name>
</gene>
<protein>
    <submittedName>
        <fullName evidence="2">Uncharacterized protein</fullName>
    </submittedName>
</protein>